<name>A0A9D2NCI0_9FIRM</name>
<evidence type="ECO:0000313" key="2">
    <source>
        <dbReference type="Proteomes" id="UP000823849"/>
    </source>
</evidence>
<comment type="caution">
    <text evidence="1">The sequence shown here is derived from an EMBL/GenBank/DDBJ whole genome shotgun (WGS) entry which is preliminary data.</text>
</comment>
<reference evidence="1" key="1">
    <citation type="journal article" date="2021" name="PeerJ">
        <title>Extensive microbial diversity within the chicken gut microbiome revealed by metagenomics and culture.</title>
        <authorList>
            <person name="Gilroy R."/>
            <person name="Ravi A."/>
            <person name="Getino M."/>
            <person name="Pursley I."/>
            <person name="Horton D.L."/>
            <person name="Alikhan N.F."/>
            <person name="Baker D."/>
            <person name="Gharbi K."/>
            <person name="Hall N."/>
            <person name="Watson M."/>
            <person name="Adriaenssens E.M."/>
            <person name="Foster-Nyarko E."/>
            <person name="Jarju S."/>
            <person name="Secka A."/>
            <person name="Antonio M."/>
            <person name="Oren A."/>
            <person name="Chaudhuri R.R."/>
            <person name="La Ragione R."/>
            <person name="Hildebrand F."/>
            <person name="Pallen M.J."/>
        </authorList>
    </citation>
    <scope>NUCLEOTIDE SEQUENCE</scope>
    <source>
        <strain evidence="1">CHK185-5351</strain>
    </source>
</reference>
<accession>A0A9D2NCI0</accession>
<evidence type="ECO:0000313" key="1">
    <source>
        <dbReference type="EMBL" id="HJC16038.1"/>
    </source>
</evidence>
<sequence>MFEKIKNLFFRKRKPRTALKPNYFDLAQAREDEEQATYLAEWSRRHRKK</sequence>
<reference evidence="1" key="2">
    <citation type="submission" date="2021-04" db="EMBL/GenBank/DDBJ databases">
        <authorList>
            <person name="Gilroy R."/>
        </authorList>
    </citation>
    <scope>NUCLEOTIDE SEQUENCE</scope>
    <source>
        <strain evidence="1">CHK185-5351</strain>
    </source>
</reference>
<dbReference type="Proteomes" id="UP000823849">
    <property type="component" value="Unassembled WGS sequence"/>
</dbReference>
<protein>
    <submittedName>
        <fullName evidence="1">Uncharacterized protein</fullName>
    </submittedName>
</protein>
<gene>
    <name evidence="1" type="ORF">H9705_09530</name>
</gene>
<dbReference type="AlphaFoldDB" id="A0A9D2NCI0"/>
<proteinExistence type="predicted"/>
<dbReference type="EMBL" id="DWWU01000039">
    <property type="protein sequence ID" value="HJC16038.1"/>
    <property type="molecule type" value="Genomic_DNA"/>
</dbReference>
<organism evidence="1 2">
    <name type="scientific">Candidatus Fusicatenibacter intestinigallinarum</name>
    <dbReference type="NCBI Taxonomy" id="2838598"/>
    <lineage>
        <taxon>Bacteria</taxon>
        <taxon>Bacillati</taxon>
        <taxon>Bacillota</taxon>
        <taxon>Clostridia</taxon>
        <taxon>Lachnospirales</taxon>
        <taxon>Lachnospiraceae</taxon>
        <taxon>Fusicatenibacter</taxon>
    </lineage>
</organism>